<keyword evidence="2" id="KW-1133">Transmembrane helix</keyword>
<evidence type="ECO:0000313" key="3">
    <source>
        <dbReference type="EMBL" id="KEG43329.1"/>
    </source>
</evidence>
<dbReference type="Proteomes" id="UP000027632">
    <property type="component" value="Unassembled WGS sequence"/>
</dbReference>
<accession>A0ABR4T7A3</accession>
<gene>
    <name evidence="3" type="ORF">DJ64_25740</name>
</gene>
<comment type="caution">
    <text evidence="3">The sequence shown here is derived from an EMBL/GenBank/DDBJ whole genome shotgun (WGS) entry which is preliminary data.</text>
</comment>
<feature type="region of interest" description="Disordered" evidence="1">
    <location>
        <begin position="71"/>
        <end position="111"/>
    </location>
</feature>
<dbReference type="GeneID" id="97452759"/>
<evidence type="ECO:0000256" key="2">
    <source>
        <dbReference type="SAM" id="Phobius"/>
    </source>
</evidence>
<keyword evidence="4" id="KW-1185">Reference proteome</keyword>
<evidence type="ECO:0000256" key="1">
    <source>
        <dbReference type="SAM" id="MobiDB-lite"/>
    </source>
</evidence>
<organism evidence="3 4">
    <name type="scientific">Streptomyces griseorubens</name>
    <dbReference type="NCBI Taxonomy" id="66897"/>
    <lineage>
        <taxon>Bacteria</taxon>
        <taxon>Bacillati</taxon>
        <taxon>Actinomycetota</taxon>
        <taxon>Actinomycetes</taxon>
        <taxon>Kitasatosporales</taxon>
        <taxon>Streptomycetaceae</taxon>
        <taxon>Streptomyces</taxon>
        <taxon>Streptomyces althioticus group</taxon>
    </lineage>
</organism>
<keyword evidence="2" id="KW-0812">Transmembrane</keyword>
<evidence type="ECO:0000313" key="4">
    <source>
        <dbReference type="Proteomes" id="UP000027632"/>
    </source>
</evidence>
<reference evidence="3 4" key="1">
    <citation type="submission" date="2014-04" db="EMBL/GenBank/DDBJ databases">
        <title>Draft genome sequence of the novel Streptomyces griseorubens JSD-1 playing a role in carbon and nitrogen cycle.</title>
        <authorList>
            <consortium name="Shanghai Jiao Tong University"/>
            <person name="Feng H."/>
            <person name="Sun Y."/>
            <person name="Zhi Y."/>
            <person name="Mao L."/>
            <person name="Luo Y."/>
            <person name="Wei X."/>
            <person name="Zhou P."/>
        </authorList>
    </citation>
    <scope>NUCLEOTIDE SEQUENCE [LARGE SCALE GENOMIC DNA]</scope>
    <source>
        <strain evidence="3 4">JSD-1</strain>
    </source>
</reference>
<sequence length="111" mass="11644">MSAGVPLASWKTQVFESLLGFLPDWVQITVLALVVLALLTAWALKLKRRIAARRAVRTAAPVPAQASGADFLGPYAPRNQGATAGRSGTREPGGADFLGAYAPRREDGGQG</sequence>
<dbReference type="EMBL" id="JJMG01000033">
    <property type="protein sequence ID" value="KEG43329.1"/>
    <property type="molecule type" value="Genomic_DNA"/>
</dbReference>
<keyword evidence="2" id="KW-0472">Membrane</keyword>
<protein>
    <submittedName>
        <fullName evidence="3">Membrane protein</fullName>
    </submittedName>
</protein>
<proteinExistence type="predicted"/>
<dbReference type="RefSeq" id="WP_033275093.1">
    <property type="nucleotide sequence ID" value="NZ_KL503830.1"/>
</dbReference>
<feature type="transmembrane region" description="Helical" evidence="2">
    <location>
        <begin position="25"/>
        <end position="44"/>
    </location>
</feature>
<name>A0ABR4T7A3_9ACTN</name>